<dbReference type="AlphaFoldDB" id="A0A7W9GM58"/>
<reference evidence="1 2" key="1">
    <citation type="submission" date="2020-08" db="EMBL/GenBank/DDBJ databases">
        <title>Sequencing the genomes of 1000 actinobacteria strains.</title>
        <authorList>
            <person name="Klenk H.-P."/>
        </authorList>
    </citation>
    <scope>NUCLEOTIDE SEQUENCE [LARGE SCALE GENOMIC DNA]</scope>
    <source>
        <strain evidence="1 2">DSM 102122</strain>
    </source>
</reference>
<dbReference type="Gene3D" id="1.25.40.10">
    <property type="entry name" value="Tetratricopeptide repeat domain"/>
    <property type="match status" value="1"/>
</dbReference>
<evidence type="ECO:0000313" key="2">
    <source>
        <dbReference type="Proteomes" id="UP000542813"/>
    </source>
</evidence>
<name>A0A7W9GM58_9ACTN</name>
<evidence type="ECO:0008006" key="3">
    <source>
        <dbReference type="Google" id="ProtNLM"/>
    </source>
</evidence>
<proteinExistence type="predicted"/>
<comment type="caution">
    <text evidence="1">The sequence shown here is derived from an EMBL/GenBank/DDBJ whole genome shotgun (WGS) entry which is preliminary data.</text>
</comment>
<gene>
    <name evidence="1" type="ORF">HD601_000983</name>
</gene>
<sequence>MAGPNSLLDNMLSEAGMSRQGLAVRVNEAGARQGRVPRYDHTAVARWLRGQRPRAPVPDLICEVLGAQLDRPLTLADIGLDTAEDDSAVPAPLPIFVSRTTSMWRSDHLQRQELWSSPIATGMDAVRPVWEWENPPIDLDLSSQGDRHVGAKDVRTLHDARRHYEHMYRRAGGVATHARVAGFLSQQTTPMLYGTFTDGVGRELHRAIGGLTAVAGISAYDAELHGIAQRYFHQALRLAKSSGDRAFGGYVLALLVNQSLALGDPRQAIAFSQAALRTAGAAVSPALRADLHVMQAKGYALIGDAATARRAMHEAERAAGLIGSGSEPAETSYVQPGLIEAQMSEALISLGDLRPASEFAAASLEAPAHARGRVNRRATAATLALRAGDADQAAILVVDMLDHAQGMESGRLTHRFRQLRHSLAGHQSVATHDAIDRLDRTLELLA</sequence>
<dbReference type="Proteomes" id="UP000542813">
    <property type="component" value="Unassembled WGS sequence"/>
</dbReference>
<keyword evidence="2" id="KW-1185">Reference proteome</keyword>
<dbReference type="InterPro" id="IPR011990">
    <property type="entry name" value="TPR-like_helical_dom_sf"/>
</dbReference>
<dbReference type="EMBL" id="JACHMM010000001">
    <property type="protein sequence ID" value="MBB5786408.1"/>
    <property type="molecule type" value="Genomic_DNA"/>
</dbReference>
<protein>
    <recommendedName>
        <fullName evidence="3">Transcriptional regulator</fullName>
    </recommendedName>
</protein>
<organism evidence="1 2">
    <name type="scientific">Jiangella mangrovi</name>
    <dbReference type="NCBI Taxonomy" id="1524084"/>
    <lineage>
        <taxon>Bacteria</taxon>
        <taxon>Bacillati</taxon>
        <taxon>Actinomycetota</taxon>
        <taxon>Actinomycetes</taxon>
        <taxon>Jiangellales</taxon>
        <taxon>Jiangellaceae</taxon>
        <taxon>Jiangella</taxon>
    </lineage>
</organism>
<evidence type="ECO:0000313" key="1">
    <source>
        <dbReference type="EMBL" id="MBB5786408.1"/>
    </source>
</evidence>
<accession>A0A7W9GM58</accession>